<organism evidence="2 3">
    <name type="scientific">Spodoptera exigua</name>
    <name type="common">Beet armyworm</name>
    <name type="synonym">Noctua fulgens</name>
    <dbReference type="NCBI Taxonomy" id="7107"/>
    <lineage>
        <taxon>Eukaryota</taxon>
        <taxon>Metazoa</taxon>
        <taxon>Ecdysozoa</taxon>
        <taxon>Arthropoda</taxon>
        <taxon>Hexapoda</taxon>
        <taxon>Insecta</taxon>
        <taxon>Pterygota</taxon>
        <taxon>Neoptera</taxon>
        <taxon>Endopterygota</taxon>
        <taxon>Lepidoptera</taxon>
        <taxon>Glossata</taxon>
        <taxon>Ditrysia</taxon>
        <taxon>Noctuoidea</taxon>
        <taxon>Noctuidae</taxon>
        <taxon>Amphipyrinae</taxon>
        <taxon>Spodoptera</taxon>
    </lineage>
</organism>
<name>A0A922MVE1_SPOEX</name>
<comment type="caution">
    <text evidence="2">The sequence shown here is derived from an EMBL/GenBank/DDBJ whole genome shotgun (WGS) entry which is preliminary data.</text>
</comment>
<evidence type="ECO:0000256" key="1">
    <source>
        <dbReference type="SAM" id="SignalP"/>
    </source>
</evidence>
<feature type="chain" id="PRO_5037642274" evidence="1">
    <location>
        <begin position="18"/>
        <end position="286"/>
    </location>
</feature>
<sequence>MFLTILLLFLSVRANKALKDINDANINIENYTSCEQFVANTTFDPKSVIDIDWMIFYFWNPIFEDSYNIKFSLASEVVSIEYFYVKDKDKNVCLCLSAVYVRDEFRGRFDLVCALDILFMVWKRLPAKTSTLIFSQLVDRFRVELDGEIKPPVNWNDSILFMETSIDFSALLVKTNVSGIVRLIPSLAFEYPRVPELIFALKVVEPGYLGFLNCKYRLCYALAPVDKMPNHDYLTEEAQKLGFWSDFGRTHTAMVPPFPTLPPEPYNKDDDDEDEDMEMLHDYVLL</sequence>
<evidence type="ECO:0000313" key="2">
    <source>
        <dbReference type="EMBL" id="KAH9644230.1"/>
    </source>
</evidence>
<gene>
    <name evidence="2" type="ORF">HF086_006554</name>
</gene>
<feature type="signal peptide" evidence="1">
    <location>
        <begin position="1"/>
        <end position="17"/>
    </location>
</feature>
<reference evidence="2" key="1">
    <citation type="journal article" date="2021" name="G3 (Bethesda)">
        <title>Genome and transcriptome analysis of the beet armyworm Spodoptera exigua reveals targets for pest control. .</title>
        <authorList>
            <person name="Simon S."/>
            <person name="Breeschoten T."/>
            <person name="Jansen H.J."/>
            <person name="Dirks R.P."/>
            <person name="Schranz M.E."/>
            <person name="Ros V.I.D."/>
        </authorList>
    </citation>
    <scope>NUCLEOTIDE SEQUENCE</scope>
    <source>
        <strain evidence="2">TB_SE_WUR_2020</strain>
    </source>
</reference>
<protein>
    <submittedName>
        <fullName evidence="2">Uncharacterized protein</fullName>
    </submittedName>
</protein>
<dbReference type="AlphaFoldDB" id="A0A922MVE1"/>
<dbReference type="EMBL" id="JACEFF010000096">
    <property type="protein sequence ID" value="KAH9644230.1"/>
    <property type="molecule type" value="Genomic_DNA"/>
</dbReference>
<proteinExistence type="predicted"/>
<keyword evidence="1" id="KW-0732">Signal</keyword>
<evidence type="ECO:0000313" key="3">
    <source>
        <dbReference type="Proteomes" id="UP000814243"/>
    </source>
</evidence>
<accession>A0A922MVE1</accession>
<dbReference type="Proteomes" id="UP000814243">
    <property type="component" value="Unassembled WGS sequence"/>
</dbReference>